<accession>X0W5A0</accession>
<dbReference type="AlphaFoldDB" id="X0W5A0"/>
<name>X0W5A0_9ZZZZ</name>
<comment type="caution">
    <text evidence="1">The sequence shown here is derived from an EMBL/GenBank/DDBJ whole genome shotgun (WGS) entry which is preliminary data.</text>
</comment>
<proteinExistence type="predicted"/>
<dbReference type="EMBL" id="BARS01037423">
    <property type="protein sequence ID" value="GAG26044.1"/>
    <property type="molecule type" value="Genomic_DNA"/>
</dbReference>
<evidence type="ECO:0000313" key="1">
    <source>
        <dbReference type="EMBL" id="GAG26044.1"/>
    </source>
</evidence>
<gene>
    <name evidence="1" type="ORF">S01H1_57388</name>
</gene>
<protein>
    <submittedName>
        <fullName evidence="1">Uncharacterized protein</fullName>
    </submittedName>
</protein>
<organism evidence="1">
    <name type="scientific">marine sediment metagenome</name>
    <dbReference type="NCBI Taxonomy" id="412755"/>
    <lineage>
        <taxon>unclassified sequences</taxon>
        <taxon>metagenomes</taxon>
        <taxon>ecological metagenomes</taxon>
    </lineage>
</organism>
<sequence length="103" mass="10918">MTLTLIQGGMFESSVGTEVRQSLVSTTKPDLILLESDLQGTSVTHNFQWRKNKFHQNGTALGLKQTVTTLAVTTVSLASGGIFVECSANPISYPSASITAVST</sequence>
<feature type="non-terminal residue" evidence="1">
    <location>
        <position position="103"/>
    </location>
</feature>
<reference evidence="1" key="1">
    <citation type="journal article" date="2014" name="Front. Microbiol.">
        <title>High frequency of phylogenetically diverse reductive dehalogenase-homologous genes in deep subseafloor sedimentary metagenomes.</title>
        <authorList>
            <person name="Kawai M."/>
            <person name="Futagami T."/>
            <person name="Toyoda A."/>
            <person name="Takaki Y."/>
            <person name="Nishi S."/>
            <person name="Hori S."/>
            <person name="Arai W."/>
            <person name="Tsubouchi T."/>
            <person name="Morono Y."/>
            <person name="Uchiyama I."/>
            <person name="Ito T."/>
            <person name="Fujiyama A."/>
            <person name="Inagaki F."/>
            <person name="Takami H."/>
        </authorList>
    </citation>
    <scope>NUCLEOTIDE SEQUENCE</scope>
    <source>
        <strain evidence="1">Expedition CK06-06</strain>
    </source>
</reference>